<reference evidence="1" key="2">
    <citation type="journal article" date="2023" name="Biology">
        <title>Prokaryotic Life Associated with Coal-Fire Gas Vents Revealed by Metagenomics.</title>
        <authorList>
            <person name="Kadnikov V.V."/>
            <person name="Mardanov A.V."/>
            <person name="Beletsky A.V."/>
            <person name="Karnachuk O.V."/>
            <person name="Ravin N.V."/>
        </authorList>
    </citation>
    <scope>NUCLEOTIDE SEQUENCE</scope>
    <source>
        <strain evidence="1">Bu02</strain>
    </source>
</reference>
<organism evidence="1">
    <name type="scientific">Candidatus Fermentithermobacillus carboniphilus</name>
    <dbReference type="NCBI Taxonomy" id="3085328"/>
    <lineage>
        <taxon>Bacteria</taxon>
        <taxon>Bacillati</taxon>
        <taxon>Bacillota</taxon>
        <taxon>Candidatus Fermentithermobacillia</taxon>
        <taxon>Candidatus Fermentithermobacillales</taxon>
        <taxon>Candidatus Fermentithermobacillaceae</taxon>
        <taxon>Candidatus Fermentithermobacillus</taxon>
    </lineage>
</organism>
<dbReference type="KEGG" id="fcz:IMF26_00300"/>
<reference evidence="1" key="1">
    <citation type="submission" date="2020-10" db="EMBL/GenBank/DDBJ databases">
        <authorList>
            <person name="Kadnikov V."/>
            <person name="Beletsky A.V."/>
            <person name="Mardanov A.V."/>
            <person name="Karnachuk O.V."/>
            <person name="Ravin N.V."/>
        </authorList>
    </citation>
    <scope>NUCLEOTIDE SEQUENCE</scope>
    <source>
        <strain evidence="1">Bu02</strain>
    </source>
</reference>
<dbReference type="AlphaFoldDB" id="A0AAT9LFI1"/>
<protein>
    <submittedName>
        <fullName evidence="1">Uncharacterized protein</fullName>
    </submittedName>
</protein>
<accession>A0AAT9LFI1</accession>
<name>A0AAT9LFI1_9FIRM</name>
<dbReference type="EMBL" id="CP062796">
    <property type="protein sequence ID" value="QUL98580.1"/>
    <property type="molecule type" value="Genomic_DNA"/>
</dbReference>
<proteinExistence type="predicted"/>
<sequence>MGIIKKYDYIAQSLAKGSTRTEQGNNPGATASLGGLRILLDSNLDPGEVIIDAIAGNAGEGMAYSDKHVFVLKSGVATGSLTGRKCKKIDWINVRDFYVKPGPLYCYVEVIEAGARPTEFKDINQAKKSDTAVTYLSGKQPEFEKFISEMRSRIKT</sequence>
<gene>
    <name evidence="1" type="ORF">IMF26_00300</name>
</gene>
<evidence type="ECO:0000313" key="1">
    <source>
        <dbReference type="EMBL" id="QUL98580.1"/>
    </source>
</evidence>